<dbReference type="AlphaFoldDB" id="A0A2J4PIA3"/>
<comment type="caution">
    <text evidence="1">The sequence shown here is derived from an EMBL/GenBank/DDBJ whole genome shotgun (WGS) entry which is preliminary data.</text>
</comment>
<gene>
    <name evidence="1" type="ORF">CWN50_32920</name>
</gene>
<reference evidence="1 2" key="1">
    <citation type="submission" date="2017-11" db="EMBL/GenBank/DDBJ databases">
        <authorList>
            <person name="Han C.G."/>
        </authorList>
    </citation>
    <scope>NUCLEOTIDE SEQUENCE [LARGE SCALE GENOMIC DNA]</scope>
    <source>
        <strain evidence="1 2">A11</strain>
    </source>
</reference>
<accession>A0A2J4PIA3</accession>
<evidence type="ECO:0000313" key="2">
    <source>
        <dbReference type="Proteomes" id="UP000234505"/>
    </source>
</evidence>
<dbReference type="Proteomes" id="UP000234505">
    <property type="component" value="Unassembled WGS sequence"/>
</dbReference>
<proteinExistence type="predicted"/>
<evidence type="ECO:0000313" key="1">
    <source>
        <dbReference type="EMBL" id="PLL18544.1"/>
    </source>
</evidence>
<keyword evidence="1" id="KW-0813">Transport</keyword>
<feature type="non-terminal residue" evidence="1">
    <location>
        <position position="41"/>
    </location>
</feature>
<name>A0A2J4PIA3_9ENTR</name>
<protein>
    <submittedName>
        <fullName evidence="1">PTS sugar transporter subunit IIC</fullName>
    </submittedName>
</protein>
<keyword evidence="1" id="KW-0762">Sugar transport</keyword>
<organism evidence="1 2">
    <name type="scientific">Klebsiella michiganensis</name>
    <dbReference type="NCBI Taxonomy" id="1134687"/>
    <lineage>
        <taxon>Bacteria</taxon>
        <taxon>Pseudomonadati</taxon>
        <taxon>Pseudomonadota</taxon>
        <taxon>Gammaproteobacteria</taxon>
        <taxon>Enterobacterales</taxon>
        <taxon>Enterobacteriaceae</taxon>
        <taxon>Klebsiella/Raoultella group</taxon>
        <taxon>Klebsiella</taxon>
    </lineage>
</organism>
<dbReference type="EMBL" id="PIDS01001886">
    <property type="protein sequence ID" value="PLL18544.1"/>
    <property type="molecule type" value="Genomic_DNA"/>
</dbReference>
<reference evidence="1 2" key="2">
    <citation type="submission" date="2018-01" db="EMBL/GenBank/DDBJ databases">
        <title>Genomic study of Klebsiella pneumoniae.</title>
        <authorList>
            <person name="Yang Y."/>
            <person name="Bicalho R."/>
        </authorList>
    </citation>
    <scope>NUCLEOTIDE SEQUENCE [LARGE SCALE GENOMIC DNA]</scope>
    <source>
        <strain evidence="1 2">A11</strain>
    </source>
</reference>
<sequence length="41" mass="4604">MNIQLMNVVVDIIEQRLAPLANVLTRNNHITAMRDSLALAM</sequence>